<proteinExistence type="predicted"/>
<dbReference type="Pfam" id="PF09673">
    <property type="entry name" value="TrbC_Ftype"/>
    <property type="match status" value="1"/>
</dbReference>
<evidence type="ECO:0000256" key="1">
    <source>
        <dbReference type="SAM" id="SignalP"/>
    </source>
</evidence>
<organism evidence="2">
    <name type="scientific">uncultured bacterium pAB2</name>
    <dbReference type="NCBI Taxonomy" id="1448270"/>
    <lineage>
        <taxon>Bacteria</taxon>
        <taxon>environmental samples</taxon>
    </lineage>
</organism>
<dbReference type="InterPro" id="IPR019106">
    <property type="entry name" value="T4SS_TrbC"/>
</dbReference>
<dbReference type="InterPro" id="IPR014113">
    <property type="entry name" value="T4SS_TrbC_subgr"/>
</dbReference>
<protein>
    <submittedName>
        <fullName evidence="2">Conjugal transfer pilus assembly protein TrbC</fullName>
    </submittedName>
</protein>
<dbReference type="NCBIfam" id="TIGR02742">
    <property type="entry name" value="TrbC_Ftype"/>
    <property type="match status" value="1"/>
</dbReference>
<keyword evidence="1" id="KW-0732">Signal</keyword>
<feature type="signal peptide" evidence="1">
    <location>
        <begin position="1"/>
        <end position="25"/>
    </location>
</feature>
<evidence type="ECO:0000313" key="2">
    <source>
        <dbReference type="EMBL" id="AHH81887.1"/>
    </source>
</evidence>
<feature type="chain" id="PRO_5004872511" evidence="1">
    <location>
        <begin position="26"/>
        <end position="210"/>
    </location>
</feature>
<accession>W5VKD2</accession>
<sequence>MTMKNAYLRVLTIGVLIAFAPLALASAQTDISVSDHSWIKGQQDALAAMKEDLQGHPATDWSVLPQRQQDLISRLQGDIAAQTNAMGEKDTFPAIYFVSLGIPREGLLSMLKDARRFNIPPTLRGLVNNDMRQTAAAMFELNKEDKDAGVQIDPTLFTQYNITTVPALVVTCPGHHDVIRGSLPLQQALEKVAESGDCAATARHLLEAAR</sequence>
<reference evidence="2" key="1">
    <citation type="submission" date="2013-10" db="EMBL/GenBank/DDBJ databases">
        <title>Metagenomics reveals new arsenic resistant genes.</title>
        <authorList>
            <person name="Sharma R."/>
        </authorList>
    </citation>
    <scope>NUCLEOTIDE SEQUENCE</scope>
</reference>
<name>W5VKD2_9BACT</name>
<dbReference type="AlphaFoldDB" id="W5VKD2"/>
<dbReference type="EMBL" id="KF752584">
    <property type="protein sequence ID" value="AHH81887.1"/>
    <property type="molecule type" value="Genomic_DNA"/>
</dbReference>